<name>A0A2P1PRT7_9GAMM</name>
<reference evidence="3 4" key="1">
    <citation type="submission" date="2018-03" db="EMBL/GenBank/DDBJ databases">
        <title>Ahniella affigens gen. nov., sp. nov., a gammaproteobacterium isolated from sandy soil near a stream.</title>
        <authorList>
            <person name="Ko Y."/>
            <person name="Kim J.-H."/>
        </authorList>
    </citation>
    <scope>NUCLEOTIDE SEQUENCE [LARGE SCALE GENOMIC DNA]</scope>
    <source>
        <strain evidence="3 4">D13</strain>
    </source>
</reference>
<dbReference type="EMBL" id="CP027860">
    <property type="protein sequence ID" value="AVP97567.1"/>
    <property type="molecule type" value="Genomic_DNA"/>
</dbReference>
<feature type="domain" description="DUF11" evidence="2">
    <location>
        <begin position="205"/>
        <end position="326"/>
    </location>
</feature>
<feature type="signal peptide" evidence="1">
    <location>
        <begin position="1"/>
        <end position="21"/>
    </location>
</feature>
<accession>A0A2P1PRT7</accession>
<dbReference type="OrthoDB" id="5949145at2"/>
<dbReference type="Proteomes" id="UP000241074">
    <property type="component" value="Chromosome"/>
</dbReference>
<evidence type="ECO:0000313" key="3">
    <source>
        <dbReference type="EMBL" id="AVP97567.1"/>
    </source>
</evidence>
<dbReference type="Gene3D" id="2.60.40.10">
    <property type="entry name" value="Immunoglobulins"/>
    <property type="match status" value="1"/>
</dbReference>
<keyword evidence="4" id="KW-1185">Reference proteome</keyword>
<evidence type="ECO:0000313" key="4">
    <source>
        <dbReference type="Proteomes" id="UP000241074"/>
    </source>
</evidence>
<reference evidence="3 4" key="2">
    <citation type="submission" date="2018-03" db="EMBL/GenBank/DDBJ databases">
        <authorList>
            <person name="Keele B.F."/>
        </authorList>
    </citation>
    <scope>NUCLEOTIDE SEQUENCE [LARGE SCALE GENOMIC DNA]</scope>
    <source>
        <strain evidence="3 4">D13</strain>
    </source>
</reference>
<protein>
    <recommendedName>
        <fullName evidence="2">DUF11 domain-containing protein</fullName>
    </recommendedName>
</protein>
<keyword evidence="1" id="KW-0732">Signal</keyword>
<dbReference type="InterPro" id="IPR047589">
    <property type="entry name" value="DUF11_rpt"/>
</dbReference>
<dbReference type="KEGG" id="xba:C7S18_10330"/>
<organism evidence="3 4">
    <name type="scientific">Ahniella affigens</name>
    <dbReference type="NCBI Taxonomy" id="2021234"/>
    <lineage>
        <taxon>Bacteria</taxon>
        <taxon>Pseudomonadati</taxon>
        <taxon>Pseudomonadota</taxon>
        <taxon>Gammaproteobacteria</taxon>
        <taxon>Lysobacterales</taxon>
        <taxon>Rhodanobacteraceae</taxon>
        <taxon>Ahniella</taxon>
    </lineage>
</organism>
<evidence type="ECO:0000259" key="2">
    <source>
        <dbReference type="Pfam" id="PF01345"/>
    </source>
</evidence>
<dbReference type="AlphaFoldDB" id="A0A2P1PRT7"/>
<evidence type="ECO:0000256" key="1">
    <source>
        <dbReference type="SAM" id="SignalP"/>
    </source>
</evidence>
<gene>
    <name evidence="3" type="ORF">C7S18_10330</name>
</gene>
<dbReference type="NCBIfam" id="TIGR01451">
    <property type="entry name" value="B_ant_repeat"/>
    <property type="match status" value="1"/>
</dbReference>
<dbReference type="RefSeq" id="WP_106891487.1">
    <property type="nucleotide sequence ID" value="NZ_CP027860.1"/>
</dbReference>
<dbReference type="Pfam" id="PF01345">
    <property type="entry name" value="DUF11"/>
    <property type="match status" value="1"/>
</dbReference>
<feature type="chain" id="PRO_5015196435" description="DUF11 domain-containing protein" evidence="1">
    <location>
        <begin position="22"/>
        <end position="342"/>
    </location>
</feature>
<proteinExistence type="predicted"/>
<dbReference type="InterPro" id="IPR013783">
    <property type="entry name" value="Ig-like_fold"/>
</dbReference>
<dbReference type="InterPro" id="IPR001434">
    <property type="entry name" value="OmcB-like_DUF11"/>
</dbReference>
<sequence length="342" mass="34740">MARLPALGFLCTSCFAGGALAAEVTVQNDSLSNFGTATIVAGFAEGEKAASWLTSPCNGNIRAIQIFWRSPSGTSGNTIHFGIDIHRAGTFPIPGPLAQEIGGPVLTDNVLNEFRFLDENNTVPLIVPVTSGETFVVALEMASSIGASDPSVVRDTDGNTPGRNALFAEIGPGNFVWFNSADLLVQGDWVIRAVVDCAAGPNEADVGVGIATTPGQYTAGQPLTYTIVIDNAGPVSASTVTVVDIFPSAFQTPTWTCSGTGGATCPATGSGNITQNIALPMNGIATFTVNGTVAAGTTGTLTNSVTAVVGGGVTDPSTTDNTATINTSASSGPLIFLDGFEN</sequence>